<evidence type="ECO:0000313" key="14">
    <source>
        <dbReference type="Proteomes" id="UP001208570"/>
    </source>
</evidence>
<proteinExistence type="inferred from homology"/>
<evidence type="ECO:0000256" key="9">
    <source>
        <dbReference type="ARBA" id="ARBA00023157"/>
    </source>
</evidence>
<dbReference type="Pfam" id="PF19272">
    <property type="entry name" value="ASMase_C"/>
    <property type="match status" value="1"/>
</dbReference>
<dbReference type="GO" id="GO:0016020">
    <property type="term" value="C:membrane"/>
    <property type="evidence" value="ECO:0007669"/>
    <property type="project" value="GOC"/>
</dbReference>
<dbReference type="Proteomes" id="UP001208570">
    <property type="component" value="Unassembled WGS sequence"/>
</dbReference>
<dbReference type="InterPro" id="IPR041805">
    <property type="entry name" value="ASMase/PPN1_MPP"/>
</dbReference>
<dbReference type="InterPro" id="IPR004843">
    <property type="entry name" value="Calcineurin-like_PHP"/>
</dbReference>
<dbReference type="Gene3D" id="3.60.21.10">
    <property type="match status" value="1"/>
</dbReference>
<dbReference type="EMBL" id="JAODUP010000196">
    <property type="protein sequence ID" value="KAK2157187.1"/>
    <property type="molecule type" value="Genomic_DNA"/>
</dbReference>
<keyword evidence="4" id="KW-0964">Secreted</keyword>
<reference evidence="13" key="1">
    <citation type="journal article" date="2023" name="Mol. Biol. Evol.">
        <title>Third-Generation Sequencing Reveals the Adaptive Role of the Epigenome in Three Deep-Sea Polychaetes.</title>
        <authorList>
            <person name="Perez M."/>
            <person name="Aroh O."/>
            <person name="Sun Y."/>
            <person name="Lan Y."/>
            <person name="Juniper S.K."/>
            <person name="Young C.R."/>
            <person name="Angers B."/>
            <person name="Qian P.Y."/>
        </authorList>
    </citation>
    <scope>NUCLEOTIDE SEQUENCE</scope>
    <source>
        <strain evidence="13">P08H-3</strain>
    </source>
</reference>
<evidence type="ECO:0000256" key="2">
    <source>
        <dbReference type="ARBA" id="ARBA00004613"/>
    </source>
</evidence>
<keyword evidence="9" id="KW-1015">Disulfide bond</keyword>
<evidence type="ECO:0000313" key="13">
    <source>
        <dbReference type="EMBL" id="KAK2157187.1"/>
    </source>
</evidence>
<dbReference type="InterPro" id="IPR017064">
    <property type="entry name" value="ASM-like_Pdiesterase_prd"/>
</dbReference>
<evidence type="ECO:0000256" key="6">
    <source>
        <dbReference type="ARBA" id="ARBA00022729"/>
    </source>
</evidence>
<dbReference type="AlphaFoldDB" id="A0AAD9JQP6"/>
<dbReference type="Pfam" id="PF00149">
    <property type="entry name" value="Metallophos"/>
    <property type="match status" value="1"/>
</dbReference>
<dbReference type="GO" id="GO:0004767">
    <property type="term" value="F:sphingomyelin phosphodiesterase activity"/>
    <property type="evidence" value="ECO:0007669"/>
    <property type="project" value="InterPro"/>
</dbReference>
<name>A0AAD9JQP6_9ANNE</name>
<gene>
    <name evidence="13" type="ORF">LSH36_196g05044</name>
</gene>
<dbReference type="GO" id="GO:0005615">
    <property type="term" value="C:extracellular space"/>
    <property type="evidence" value="ECO:0007669"/>
    <property type="project" value="InterPro"/>
</dbReference>
<dbReference type="GO" id="GO:0006685">
    <property type="term" value="P:sphingomyelin catabolic process"/>
    <property type="evidence" value="ECO:0007669"/>
    <property type="project" value="InterPro"/>
</dbReference>
<dbReference type="PIRSF" id="PIRSF036767">
    <property type="entry name" value="ASM-like_PDE"/>
    <property type="match status" value="1"/>
</dbReference>
<keyword evidence="10" id="KW-0325">Glycoprotein</keyword>
<evidence type="ECO:0000256" key="1">
    <source>
        <dbReference type="ARBA" id="ARBA00001947"/>
    </source>
</evidence>
<comment type="cofactor">
    <cofactor evidence="1">
        <name>Zn(2+)</name>
        <dbReference type="ChEBI" id="CHEBI:29105"/>
    </cofactor>
</comment>
<evidence type="ECO:0000256" key="8">
    <source>
        <dbReference type="ARBA" id="ARBA00022833"/>
    </source>
</evidence>
<comment type="similarity">
    <text evidence="3">Belongs to the acid sphingomyelinase family.</text>
</comment>
<evidence type="ECO:0000256" key="5">
    <source>
        <dbReference type="ARBA" id="ARBA00022723"/>
    </source>
</evidence>
<comment type="caution">
    <text evidence="13">The sequence shown here is derived from an EMBL/GenBank/DDBJ whole genome shotgun (WGS) entry which is preliminary data.</text>
</comment>
<evidence type="ECO:0000259" key="11">
    <source>
        <dbReference type="Pfam" id="PF00149"/>
    </source>
</evidence>
<feature type="domain" description="Calcineurin-like phosphoesterase" evidence="11">
    <location>
        <begin position="30"/>
        <end position="220"/>
    </location>
</feature>
<organism evidence="13 14">
    <name type="scientific">Paralvinella palmiformis</name>
    <dbReference type="NCBI Taxonomy" id="53620"/>
    <lineage>
        <taxon>Eukaryota</taxon>
        <taxon>Metazoa</taxon>
        <taxon>Spiralia</taxon>
        <taxon>Lophotrochozoa</taxon>
        <taxon>Annelida</taxon>
        <taxon>Polychaeta</taxon>
        <taxon>Sedentaria</taxon>
        <taxon>Canalipalpata</taxon>
        <taxon>Terebellida</taxon>
        <taxon>Terebelliformia</taxon>
        <taxon>Alvinellidae</taxon>
        <taxon>Paralvinella</taxon>
    </lineage>
</organism>
<keyword evidence="8" id="KW-0862">Zinc</keyword>
<dbReference type="GO" id="GO:0046872">
    <property type="term" value="F:metal ion binding"/>
    <property type="evidence" value="ECO:0007669"/>
    <property type="project" value="UniProtKB-KW"/>
</dbReference>
<dbReference type="InterPro" id="IPR045473">
    <property type="entry name" value="ASM_C"/>
</dbReference>
<keyword evidence="5" id="KW-0479">Metal-binding</keyword>
<protein>
    <recommendedName>
        <fullName evidence="15">Acid sphingomyelinase-like phosphodiesterase 3b</fullName>
    </recommendedName>
</protein>
<keyword evidence="7" id="KW-0378">Hydrolase</keyword>
<sequence>MHWDPTYHTNSKALSCNPNTPGTQFGMYGDYHCDPPLLLLDSAVKAMYNIKSDVDFLIWTGDDTPHIWNDTILNKDVVSAIIGNQSTILRQMFENKTVYPALGNHDWSPKNQVPPRSDQLYDTIAEFWKYWLDDEALVTFKQAAYYTMMISNKLRMVVLNTNLYYDSNKLTEAMPDPGNQLQWFDDLLNTATLHNEKVIVVAHVPPGVFEKHRNKHWFYPYYNDLFLFLLKKHSAIIGSVHMAHHHTDSFRVHYEDDGTPVTSLFLAPSVTPWETTLPDVMGGLGNNPGIRLIQYDRDSGRVLDIHQYYLNLTKANLDSTDQWLLEYNATSYFGVPDMSPSSLHDLAEKMKDDDQLFSKYYKANGVLYDPDERWVEEMRIVHYCAAVNMAYDRYDECIRSMEAVSGAVQDISRLKVFPILVTYWLVSLLMD</sequence>
<evidence type="ECO:0000256" key="3">
    <source>
        <dbReference type="ARBA" id="ARBA00008234"/>
    </source>
</evidence>
<dbReference type="PANTHER" id="PTHR10340:SF57">
    <property type="entry name" value="METALLOPHOS DOMAIN-CONTAINING PROTEIN"/>
    <property type="match status" value="1"/>
</dbReference>
<comment type="subcellular location">
    <subcellularLocation>
        <location evidence="2">Secreted</location>
    </subcellularLocation>
</comment>
<dbReference type="SUPFAM" id="SSF56300">
    <property type="entry name" value="Metallo-dependent phosphatases"/>
    <property type="match status" value="1"/>
</dbReference>
<evidence type="ECO:0000256" key="10">
    <source>
        <dbReference type="ARBA" id="ARBA00023180"/>
    </source>
</evidence>
<keyword evidence="6" id="KW-0732">Signal</keyword>
<evidence type="ECO:0000256" key="4">
    <source>
        <dbReference type="ARBA" id="ARBA00022525"/>
    </source>
</evidence>
<dbReference type="PANTHER" id="PTHR10340">
    <property type="entry name" value="SPHINGOMYELIN PHOSPHODIESTERASE"/>
    <property type="match status" value="1"/>
</dbReference>
<dbReference type="InterPro" id="IPR029052">
    <property type="entry name" value="Metallo-depent_PP-like"/>
</dbReference>
<keyword evidence="14" id="KW-1185">Reference proteome</keyword>
<evidence type="ECO:0000259" key="12">
    <source>
        <dbReference type="Pfam" id="PF19272"/>
    </source>
</evidence>
<evidence type="ECO:0000256" key="7">
    <source>
        <dbReference type="ARBA" id="ARBA00022801"/>
    </source>
</evidence>
<evidence type="ECO:0008006" key="15">
    <source>
        <dbReference type="Google" id="ProtNLM"/>
    </source>
</evidence>
<dbReference type="CDD" id="cd00842">
    <property type="entry name" value="MPP_ASMase"/>
    <property type="match status" value="1"/>
</dbReference>
<feature type="domain" description="Sphingomyelin phosphodiesterase C-terminal" evidence="12">
    <location>
        <begin position="260"/>
        <end position="401"/>
    </location>
</feature>
<accession>A0AAD9JQP6</accession>